<feature type="domain" description="GAG-pre-integrase" evidence="1">
    <location>
        <begin position="133"/>
        <end position="198"/>
    </location>
</feature>
<proteinExistence type="predicted"/>
<organism evidence="3 4">
    <name type="scientific">Ziziphus jujuba</name>
    <name type="common">Chinese jujube</name>
    <name type="synonym">Ziziphus sativa</name>
    <dbReference type="NCBI Taxonomy" id="326968"/>
    <lineage>
        <taxon>Eukaryota</taxon>
        <taxon>Viridiplantae</taxon>
        <taxon>Streptophyta</taxon>
        <taxon>Embryophyta</taxon>
        <taxon>Tracheophyta</taxon>
        <taxon>Spermatophyta</taxon>
        <taxon>Magnoliopsida</taxon>
        <taxon>eudicotyledons</taxon>
        <taxon>Gunneridae</taxon>
        <taxon>Pentapetalae</taxon>
        <taxon>rosids</taxon>
        <taxon>fabids</taxon>
        <taxon>Rosales</taxon>
        <taxon>Rhamnaceae</taxon>
        <taxon>Paliureae</taxon>
        <taxon>Ziziphus</taxon>
    </lineage>
</organism>
<evidence type="ECO:0000313" key="4">
    <source>
        <dbReference type="RefSeq" id="XP_015891217.1"/>
    </source>
</evidence>
<evidence type="ECO:0000259" key="1">
    <source>
        <dbReference type="Pfam" id="PF13976"/>
    </source>
</evidence>
<accession>A0A6P4A6G8</accession>
<evidence type="ECO:0000259" key="2">
    <source>
        <dbReference type="Pfam" id="PF22936"/>
    </source>
</evidence>
<gene>
    <name evidence="4" type="primary">LOC107425716</name>
</gene>
<sequence length="198" mass="22393">MELIGNMFYAASKTGGSSKSSEWYIDNGCSNHMTGNINLLIDVKRNLFRRVQMPDETLENIVGKCTLVIDTNKGKRHIKEVLYLPSLKENLLSVGLMDEHGHFLIFGDGMCHVYDGPTLENLVLKVKAKKNRCYPLTMTSSEQIALRVQAKFSVETWCKRMGHLHLNALLELKRKEMVLGLPKLGEMMKVCEGCQFGK</sequence>
<keyword evidence="3" id="KW-1185">Reference proteome</keyword>
<dbReference type="GeneID" id="107425716"/>
<dbReference type="Pfam" id="PF22936">
    <property type="entry name" value="Pol_BBD"/>
    <property type="match status" value="1"/>
</dbReference>
<reference evidence="4" key="1">
    <citation type="submission" date="2025-08" db="UniProtKB">
        <authorList>
            <consortium name="RefSeq"/>
        </authorList>
    </citation>
    <scope>IDENTIFICATION</scope>
    <source>
        <tissue evidence="4">Seedling</tissue>
    </source>
</reference>
<dbReference type="InParanoid" id="A0A6P4A6G8"/>
<dbReference type="AlphaFoldDB" id="A0A6P4A6G8"/>
<protein>
    <submittedName>
        <fullName evidence="4">Uncharacterized protein LOC107425716</fullName>
    </submittedName>
</protein>
<evidence type="ECO:0000313" key="3">
    <source>
        <dbReference type="Proteomes" id="UP001652623"/>
    </source>
</evidence>
<dbReference type="InterPro" id="IPR025724">
    <property type="entry name" value="GAG-pre-integrase_dom"/>
</dbReference>
<feature type="domain" description="Retrovirus-related Pol polyprotein from transposon TNT 1-94-like beta-barrel" evidence="2">
    <location>
        <begin position="23"/>
        <end position="101"/>
    </location>
</feature>
<name>A0A6P4A6G8_ZIZJJ</name>
<dbReference type="Pfam" id="PF13976">
    <property type="entry name" value="gag_pre-integrs"/>
    <property type="match status" value="1"/>
</dbReference>
<dbReference type="InterPro" id="IPR054722">
    <property type="entry name" value="PolX-like_BBD"/>
</dbReference>
<dbReference type="Proteomes" id="UP001652623">
    <property type="component" value="Chromosome 7"/>
</dbReference>
<dbReference type="KEGG" id="zju:107425716"/>
<dbReference type="RefSeq" id="XP_015891217.1">
    <property type="nucleotide sequence ID" value="XM_016035731.1"/>
</dbReference>